<keyword evidence="5" id="KW-1185">Reference proteome</keyword>
<dbReference type="PANTHER" id="PTHR31690:SF4">
    <property type="entry name" value="FUCOSE MUTAROTASE"/>
    <property type="match status" value="1"/>
</dbReference>
<protein>
    <recommendedName>
        <fullName evidence="3">L-fucose mutarotase</fullName>
        <ecNumber evidence="3">5.1.3.29</ecNumber>
    </recommendedName>
</protein>
<dbReference type="InterPro" id="IPR007721">
    <property type="entry name" value="RbsD_FucU"/>
</dbReference>
<comment type="catalytic activity">
    <reaction evidence="2">
        <text>alpha-L-fucose = beta-L-fucose</text>
        <dbReference type="Rhea" id="RHEA:25580"/>
        <dbReference type="ChEBI" id="CHEBI:42548"/>
        <dbReference type="ChEBI" id="CHEBI:42589"/>
        <dbReference type="EC" id="5.1.3.29"/>
    </reaction>
</comment>
<dbReference type="EMBL" id="CAJFCJ010000014">
    <property type="protein sequence ID" value="CAD5121684.1"/>
    <property type="molecule type" value="Genomic_DNA"/>
</dbReference>
<dbReference type="Gene3D" id="3.40.1650.10">
    <property type="entry name" value="RbsD-like domain"/>
    <property type="match status" value="1"/>
</dbReference>
<accession>A0A7I8W0T1</accession>
<dbReference type="Proteomes" id="UP000549394">
    <property type="component" value="Unassembled WGS sequence"/>
</dbReference>
<sequence>MPLKGIPFNLSPDLLKLLSAAGHGDEIILADAHFPTTSICKGENAPVEIRADGLLIPPLLTSILKFFPLDQYVGEPVALMQRTADDEAKNLPVPIWDEISRIVNEAEGKKISIEKMDRFDFYGRARSAFAIIHTGDVSQYGNVIIKKGVVYPPTQ</sequence>
<keyword evidence="1" id="KW-0413">Isomerase</keyword>
<dbReference type="SUPFAM" id="SSF102546">
    <property type="entry name" value="RbsD-like"/>
    <property type="match status" value="1"/>
</dbReference>
<evidence type="ECO:0000256" key="3">
    <source>
        <dbReference type="ARBA" id="ARBA00038859"/>
    </source>
</evidence>
<dbReference type="EC" id="5.1.3.29" evidence="3"/>
<dbReference type="AlphaFoldDB" id="A0A7I8W0T1"/>
<dbReference type="GO" id="GO:0036373">
    <property type="term" value="F:L-fucose mutarotase activity"/>
    <property type="evidence" value="ECO:0007669"/>
    <property type="project" value="UniProtKB-EC"/>
</dbReference>
<dbReference type="Pfam" id="PF05025">
    <property type="entry name" value="RbsD_FucU"/>
    <property type="match status" value="1"/>
</dbReference>
<proteinExistence type="predicted"/>
<dbReference type="GO" id="GO:0042806">
    <property type="term" value="F:fucose binding"/>
    <property type="evidence" value="ECO:0007669"/>
    <property type="project" value="TreeGrafter"/>
</dbReference>
<evidence type="ECO:0000256" key="2">
    <source>
        <dbReference type="ARBA" id="ARBA00036324"/>
    </source>
</evidence>
<evidence type="ECO:0000313" key="5">
    <source>
        <dbReference type="Proteomes" id="UP000549394"/>
    </source>
</evidence>
<dbReference type="PANTHER" id="PTHR31690">
    <property type="entry name" value="FUCOSE MUTAROTASE"/>
    <property type="match status" value="1"/>
</dbReference>
<dbReference type="InterPro" id="IPR023750">
    <property type="entry name" value="RbsD-like_sf"/>
</dbReference>
<dbReference type="OrthoDB" id="10011710at2759"/>
<organism evidence="4 5">
    <name type="scientific">Dimorphilus gyrociliatus</name>
    <dbReference type="NCBI Taxonomy" id="2664684"/>
    <lineage>
        <taxon>Eukaryota</taxon>
        <taxon>Metazoa</taxon>
        <taxon>Spiralia</taxon>
        <taxon>Lophotrochozoa</taxon>
        <taxon>Annelida</taxon>
        <taxon>Polychaeta</taxon>
        <taxon>Polychaeta incertae sedis</taxon>
        <taxon>Dinophilidae</taxon>
        <taxon>Dimorphilus</taxon>
    </lineage>
</organism>
<name>A0A7I8W0T1_9ANNE</name>
<comment type="caution">
    <text evidence="4">The sequence shown here is derived from an EMBL/GenBank/DDBJ whole genome shotgun (WGS) entry which is preliminary data.</text>
</comment>
<gene>
    <name evidence="4" type="ORF">DGYR_LOCUS9601</name>
</gene>
<reference evidence="4 5" key="1">
    <citation type="submission" date="2020-08" db="EMBL/GenBank/DDBJ databases">
        <authorList>
            <person name="Hejnol A."/>
        </authorList>
    </citation>
    <scope>NUCLEOTIDE SEQUENCE [LARGE SCALE GENOMIC DNA]</scope>
</reference>
<evidence type="ECO:0000313" key="4">
    <source>
        <dbReference type="EMBL" id="CAD5121684.1"/>
    </source>
</evidence>
<dbReference type="GO" id="GO:0006004">
    <property type="term" value="P:fucose metabolic process"/>
    <property type="evidence" value="ECO:0007669"/>
    <property type="project" value="TreeGrafter"/>
</dbReference>
<evidence type="ECO:0000256" key="1">
    <source>
        <dbReference type="ARBA" id="ARBA00023235"/>
    </source>
</evidence>
<dbReference type="InterPro" id="IPR050443">
    <property type="entry name" value="RbsD/FucU_mutarotase"/>
</dbReference>